<comment type="caution">
    <text evidence="6">The sequence shown here is derived from an EMBL/GenBank/DDBJ whole genome shotgun (WGS) entry which is preliminary data.</text>
</comment>
<keyword evidence="2 6" id="KW-0378">Hydrolase</keyword>
<evidence type="ECO:0000256" key="4">
    <source>
        <dbReference type="SAM" id="MobiDB-lite"/>
    </source>
</evidence>
<dbReference type="InterPro" id="IPR029000">
    <property type="entry name" value="Cyclophilin-like_dom_sf"/>
</dbReference>
<keyword evidence="1" id="KW-0547">Nucleotide-binding</keyword>
<dbReference type="Gene3D" id="3.30.1360.40">
    <property type="match status" value="1"/>
</dbReference>
<dbReference type="EMBL" id="JAOYFC010000002">
    <property type="protein sequence ID" value="MCV6825116.1"/>
    <property type="molecule type" value="Genomic_DNA"/>
</dbReference>
<evidence type="ECO:0000313" key="6">
    <source>
        <dbReference type="EMBL" id="MCV6825116.1"/>
    </source>
</evidence>
<name>A0AAE3LTH0_9RHOB</name>
<dbReference type="RefSeq" id="WP_263953944.1">
    <property type="nucleotide sequence ID" value="NZ_JAOYFC010000002.1"/>
</dbReference>
<feature type="domain" description="Carboxyltransferase" evidence="5">
    <location>
        <begin position="7"/>
        <end position="211"/>
    </location>
</feature>
<dbReference type="PANTHER" id="PTHR34698:SF2">
    <property type="entry name" value="5-OXOPROLINASE SUBUNIT B"/>
    <property type="match status" value="1"/>
</dbReference>
<gene>
    <name evidence="6" type="ORF">OH136_11175</name>
</gene>
<dbReference type="InterPro" id="IPR010016">
    <property type="entry name" value="PxpB"/>
</dbReference>
<proteinExistence type="predicted"/>
<protein>
    <submittedName>
        <fullName evidence="6">Allophanate hydrolase subunit 1</fullName>
    </submittedName>
</protein>
<dbReference type="Pfam" id="PF02682">
    <property type="entry name" value="CT_C_D"/>
    <property type="match status" value="1"/>
</dbReference>
<dbReference type="SMART" id="SM00796">
    <property type="entry name" value="AHS1"/>
    <property type="match status" value="1"/>
</dbReference>
<evidence type="ECO:0000256" key="2">
    <source>
        <dbReference type="ARBA" id="ARBA00022801"/>
    </source>
</evidence>
<evidence type="ECO:0000313" key="7">
    <source>
        <dbReference type="Proteomes" id="UP001208041"/>
    </source>
</evidence>
<evidence type="ECO:0000256" key="3">
    <source>
        <dbReference type="ARBA" id="ARBA00022840"/>
    </source>
</evidence>
<dbReference type="GO" id="GO:0016787">
    <property type="term" value="F:hydrolase activity"/>
    <property type="evidence" value="ECO:0007669"/>
    <property type="project" value="UniProtKB-KW"/>
</dbReference>
<dbReference type="SUPFAM" id="SSF160467">
    <property type="entry name" value="PH0987 N-terminal domain-like"/>
    <property type="match status" value="1"/>
</dbReference>
<dbReference type="Gene3D" id="2.40.100.10">
    <property type="entry name" value="Cyclophilin-like"/>
    <property type="match status" value="1"/>
</dbReference>
<organism evidence="6 7">
    <name type="scientific">Halocynthiibacter halioticoli</name>
    <dbReference type="NCBI Taxonomy" id="2986804"/>
    <lineage>
        <taxon>Bacteria</taxon>
        <taxon>Pseudomonadati</taxon>
        <taxon>Pseudomonadota</taxon>
        <taxon>Alphaproteobacteria</taxon>
        <taxon>Rhodobacterales</taxon>
        <taxon>Paracoccaceae</taxon>
        <taxon>Halocynthiibacter</taxon>
    </lineage>
</organism>
<dbReference type="Proteomes" id="UP001208041">
    <property type="component" value="Unassembled WGS sequence"/>
</dbReference>
<keyword evidence="7" id="KW-1185">Reference proteome</keyword>
<keyword evidence="3" id="KW-0067">ATP-binding</keyword>
<dbReference type="GO" id="GO:0005524">
    <property type="term" value="F:ATP binding"/>
    <property type="evidence" value="ECO:0007669"/>
    <property type="project" value="UniProtKB-KW"/>
</dbReference>
<dbReference type="PANTHER" id="PTHR34698">
    <property type="entry name" value="5-OXOPROLINASE SUBUNIT B"/>
    <property type="match status" value="1"/>
</dbReference>
<evidence type="ECO:0000256" key="1">
    <source>
        <dbReference type="ARBA" id="ARBA00022741"/>
    </source>
</evidence>
<dbReference type="AlphaFoldDB" id="A0AAE3LTH0"/>
<evidence type="ECO:0000259" key="5">
    <source>
        <dbReference type="SMART" id="SM00796"/>
    </source>
</evidence>
<dbReference type="InterPro" id="IPR003833">
    <property type="entry name" value="CT_C_D"/>
</dbReference>
<feature type="region of interest" description="Disordered" evidence="4">
    <location>
        <begin position="238"/>
        <end position="258"/>
    </location>
</feature>
<dbReference type="SUPFAM" id="SSF50891">
    <property type="entry name" value="Cyclophilin-like"/>
    <property type="match status" value="1"/>
</dbReference>
<reference evidence="6" key="1">
    <citation type="submission" date="2022-10" db="EMBL/GenBank/DDBJ databases">
        <authorList>
            <person name="Yue Y."/>
        </authorList>
    </citation>
    <scope>NUCLEOTIDE SEQUENCE</scope>
    <source>
        <strain evidence="6">Z654</strain>
    </source>
</reference>
<sequence>MPSPSQPLLRDVGLSGLLVTFSDTLTDGANSAALAFRAAIDSADVEGILETTTSLTSVLISFDISLLSRDDLRVCVLEMLGEQDWEAAPLPTPHKLWHIPACFAGEYAPQLGEAAELAGISEARAIQEIEATTLRVMTLGFAPGQPYLGSLPDNWNIPRQTGLTKSVPRGAVTVAIRQITTFTNSAPTGWRQIGQMAFENFSIDGKTPIALTPGDEVRFHAISERTFAKLLQNPGAPYSDLPGTPSGNGGASFEVVGV</sequence>
<accession>A0AAE3LTH0</accession>